<dbReference type="GO" id="GO:0005886">
    <property type="term" value="C:plasma membrane"/>
    <property type="evidence" value="ECO:0007669"/>
    <property type="project" value="UniProtKB-SubCell"/>
</dbReference>
<evidence type="ECO:0000259" key="13">
    <source>
        <dbReference type="Pfam" id="PF03934"/>
    </source>
</evidence>
<dbReference type="Proteomes" id="UP000446768">
    <property type="component" value="Unassembled WGS sequence"/>
</dbReference>
<protein>
    <recommendedName>
        <fullName evidence="10">Type II secretion system protein K</fullName>
    </recommendedName>
</protein>
<evidence type="ECO:0000313" key="16">
    <source>
        <dbReference type="Proteomes" id="UP000446768"/>
    </source>
</evidence>
<feature type="region of interest" description="Disordered" evidence="11">
    <location>
        <begin position="165"/>
        <end position="199"/>
    </location>
</feature>
<dbReference type="InterPro" id="IPR049179">
    <property type="entry name" value="T2SSK_SAM-like_2nd"/>
</dbReference>
<dbReference type="Pfam" id="PF21687">
    <property type="entry name" value="T2SSK_1st"/>
    <property type="match status" value="1"/>
</dbReference>
<dbReference type="SUPFAM" id="SSF54523">
    <property type="entry name" value="Pili subunits"/>
    <property type="match status" value="1"/>
</dbReference>
<dbReference type="Gene3D" id="3.30.1300.30">
    <property type="entry name" value="GSPII I/J protein-like"/>
    <property type="match status" value="1"/>
</dbReference>
<dbReference type="NCBIfam" id="NF037980">
    <property type="entry name" value="T2SS_GspK"/>
    <property type="match status" value="1"/>
</dbReference>
<dbReference type="PIRSF" id="PIRSF002786">
    <property type="entry name" value="XcpX"/>
    <property type="match status" value="1"/>
</dbReference>
<evidence type="ECO:0000256" key="7">
    <source>
        <dbReference type="ARBA" id="ARBA00022927"/>
    </source>
</evidence>
<dbReference type="GO" id="GO:0009306">
    <property type="term" value="P:protein secretion"/>
    <property type="evidence" value="ECO:0007669"/>
    <property type="project" value="InterPro"/>
</dbReference>
<dbReference type="InterPro" id="IPR045584">
    <property type="entry name" value="Pilin-like"/>
</dbReference>
<sequence>MTRRHAPLRSRVRQRGVAIVTALLLTTLAVTIVASLFWQQQVQVRSIENQRMHLQTRWILRGALDWARLILQQDAVDSKVTAETSVWATALAETRLDDYVERERNDNEKYDATLSGRIMDAQSRYNLGNLARNRDINPDQLRVFQRLLEGLRLNGTLAKGVAEEVARGQAPKVEAPPANPPGGGGGQKPPSTALAMDGREPLPPQRVEDLLAVAGFSQDAVEKLRPFVIVLPPEQEYTEINVNMAAPELLAAMIDNFSVSEAANLVQYRKRTPFYDKQGFTTYIGAGRGVKVPYGVMSNYFLVESHIRLGRAALDAEALVKRGGKSANVVWIREN</sequence>
<feature type="domain" description="T2SS protein K second SAM-like" evidence="13">
    <location>
        <begin position="240"/>
        <end position="283"/>
    </location>
</feature>
<organism evidence="15 16">
    <name type="scientific">Pseudoduganella rivuli</name>
    <dbReference type="NCBI Taxonomy" id="2666085"/>
    <lineage>
        <taxon>Bacteria</taxon>
        <taxon>Pseudomonadati</taxon>
        <taxon>Pseudomonadota</taxon>
        <taxon>Betaproteobacteria</taxon>
        <taxon>Burkholderiales</taxon>
        <taxon>Oxalobacteraceae</taxon>
        <taxon>Telluria group</taxon>
        <taxon>Pseudoduganella</taxon>
    </lineage>
</organism>
<dbReference type="SUPFAM" id="SSF158544">
    <property type="entry name" value="GspK insert domain-like"/>
    <property type="match status" value="1"/>
</dbReference>
<comment type="caution">
    <text evidence="15">The sequence shown here is derived from an EMBL/GenBank/DDBJ whole genome shotgun (WGS) entry which is preliminary data.</text>
</comment>
<dbReference type="EMBL" id="WKJJ01000023">
    <property type="protein sequence ID" value="MRV75738.1"/>
    <property type="molecule type" value="Genomic_DNA"/>
</dbReference>
<evidence type="ECO:0000256" key="11">
    <source>
        <dbReference type="SAM" id="MobiDB-lite"/>
    </source>
</evidence>
<keyword evidence="16" id="KW-1185">Reference proteome</keyword>
<proteinExistence type="inferred from homology"/>
<dbReference type="RefSeq" id="WP_371868183.1">
    <property type="nucleotide sequence ID" value="NZ_WKJJ01000023.1"/>
</dbReference>
<comment type="subcellular location">
    <subcellularLocation>
        <location evidence="1 10">Cell inner membrane</location>
    </subcellularLocation>
</comment>
<dbReference type="PANTHER" id="PTHR38831:SF1">
    <property type="entry name" value="TYPE II SECRETION SYSTEM PROTEIN K-RELATED"/>
    <property type="match status" value="1"/>
</dbReference>
<dbReference type="InterPro" id="IPR038072">
    <property type="entry name" value="GspK_central_sf"/>
</dbReference>
<keyword evidence="8 12" id="KW-1133">Transmembrane helix</keyword>
<keyword evidence="6 12" id="KW-0812">Transmembrane</keyword>
<reference evidence="15 16" key="1">
    <citation type="submission" date="2019-11" db="EMBL/GenBank/DDBJ databases">
        <title>Novel species isolated from a subtropical stream in China.</title>
        <authorList>
            <person name="Lu H."/>
        </authorList>
    </citation>
    <scope>NUCLEOTIDE SEQUENCE [LARGE SCALE GENOMIC DNA]</scope>
    <source>
        <strain evidence="15 16">FT92W</strain>
    </source>
</reference>
<feature type="transmembrane region" description="Helical" evidence="12">
    <location>
        <begin position="16"/>
        <end position="38"/>
    </location>
</feature>
<evidence type="ECO:0000259" key="14">
    <source>
        <dbReference type="Pfam" id="PF21687"/>
    </source>
</evidence>
<evidence type="ECO:0000256" key="10">
    <source>
        <dbReference type="PIRNR" id="PIRNR002786"/>
    </source>
</evidence>
<keyword evidence="5 10" id="KW-0997">Cell inner membrane</keyword>
<evidence type="ECO:0000256" key="12">
    <source>
        <dbReference type="SAM" id="Phobius"/>
    </source>
</evidence>
<evidence type="ECO:0000256" key="4">
    <source>
        <dbReference type="ARBA" id="ARBA00022475"/>
    </source>
</evidence>
<evidence type="ECO:0000256" key="3">
    <source>
        <dbReference type="ARBA" id="ARBA00022448"/>
    </source>
</evidence>
<evidence type="ECO:0000256" key="9">
    <source>
        <dbReference type="ARBA" id="ARBA00023136"/>
    </source>
</evidence>
<name>A0A7X2LW90_9BURK</name>
<keyword evidence="9 10" id="KW-0472">Membrane</keyword>
<evidence type="ECO:0000256" key="6">
    <source>
        <dbReference type="ARBA" id="ARBA00022692"/>
    </source>
</evidence>
<dbReference type="InterPro" id="IPR049031">
    <property type="entry name" value="T2SSK_SAM-like_1st"/>
</dbReference>
<evidence type="ECO:0000313" key="15">
    <source>
        <dbReference type="EMBL" id="MRV75738.1"/>
    </source>
</evidence>
<dbReference type="InterPro" id="IPR005628">
    <property type="entry name" value="GspK"/>
</dbReference>
<evidence type="ECO:0000256" key="8">
    <source>
        <dbReference type="ARBA" id="ARBA00022989"/>
    </source>
</evidence>
<evidence type="ECO:0000256" key="5">
    <source>
        <dbReference type="ARBA" id="ARBA00022519"/>
    </source>
</evidence>
<dbReference type="Pfam" id="PF03934">
    <property type="entry name" value="T2SSK"/>
    <property type="match status" value="1"/>
</dbReference>
<accession>A0A7X2LW90</accession>
<keyword evidence="3 10" id="KW-0813">Transport</keyword>
<keyword evidence="4 10" id="KW-1003">Cell membrane</keyword>
<comment type="similarity">
    <text evidence="2 10">Belongs to the GSP K family.</text>
</comment>
<evidence type="ECO:0000256" key="2">
    <source>
        <dbReference type="ARBA" id="ARBA00007246"/>
    </source>
</evidence>
<keyword evidence="7" id="KW-0653">Protein transport</keyword>
<dbReference type="PANTHER" id="PTHR38831">
    <property type="entry name" value="TYPE II SECRETION SYSTEM PROTEIN K"/>
    <property type="match status" value="1"/>
</dbReference>
<feature type="domain" description="T2SS protein K first SAM-like" evidence="14">
    <location>
        <begin position="123"/>
        <end position="232"/>
    </location>
</feature>
<gene>
    <name evidence="15" type="ORF">GJ700_28880</name>
</gene>
<dbReference type="AlphaFoldDB" id="A0A7X2LW90"/>
<evidence type="ECO:0000256" key="1">
    <source>
        <dbReference type="ARBA" id="ARBA00004533"/>
    </source>
</evidence>